<keyword evidence="4" id="KW-0521">NADP</keyword>
<evidence type="ECO:0000256" key="5">
    <source>
        <dbReference type="ARBA" id="ARBA00022915"/>
    </source>
</evidence>
<comment type="pathway">
    <text evidence="9">Amino-acid biosynthesis; L-lysine biosynthesis via DAP pathway; (S)-tetrahydrodipicolinate from L-aspartate: step 4/4.</text>
</comment>
<evidence type="ECO:0000259" key="15">
    <source>
        <dbReference type="Pfam" id="PF05173"/>
    </source>
</evidence>
<evidence type="ECO:0000256" key="11">
    <source>
        <dbReference type="ARBA" id="ARBA00049080"/>
    </source>
</evidence>
<sequence>MTTRVAVAGASGKMGRLFVSLIEDLDGFEVTAQLGSGSAREELDDADLVVDVTTIEASREIVARAVAAGKKVLVGTSGWSEALVAELRGRVTGDAGVLIIPNFSLGSVLGTTLATIASRFYSSIEVLEAHRASKVDSPSGTAVRTAELMAAAREGLGPVEAPHSDQRARGQLVAGIPVHSMRLRGMVAAQEVSFGGDGEILSIRHDTISQDAYVRGIQLSLEAVRGITGVVVGLENVLDLGIGRA</sequence>
<evidence type="ECO:0000256" key="7">
    <source>
        <dbReference type="ARBA" id="ARBA00023027"/>
    </source>
</evidence>
<evidence type="ECO:0000256" key="6">
    <source>
        <dbReference type="ARBA" id="ARBA00023002"/>
    </source>
</evidence>
<keyword evidence="17" id="KW-1185">Reference proteome</keyword>
<feature type="domain" description="Dihydrodipicolinate reductase C-terminal" evidence="15">
    <location>
        <begin position="111"/>
        <end position="238"/>
    </location>
</feature>
<name>A0A1H4PRH1_9MICO</name>
<dbReference type="Pfam" id="PF05173">
    <property type="entry name" value="DapB_C"/>
    <property type="match status" value="1"/>
</dbReference>
<evidence type="ECO:0000256" key="12">
    <source>
        <dbReference type="ARBA" id="ARBA00049396"/>
    </source>
</evidence>
<dbReference type="EC" id="1.17.1.8" evidence="10 13"/>
<dbReference type="Pfam" id="PF01113">
    <property type="entry name" value="DapB_N"/>
    <property type="match status" value="1"/>
</dbReference>
<gene>
    <name evidence="16" type="ORF">SAMN04489806_2590</name>
</gene>
<comment type="similarity">
    <text evidence="1">Belongs to the DapB family.</text>
</comment>
<comment type="catalytic activity">
    <reaction evidence="12">
        <text>(S)-2,3,4,5-tetrahydrodipicolinate + NAD(+) + H2O = (2S,4S)-4-hydroxy-2,3,4,5-tetrahydrodipicolinate + NADH + H(+)</text>
        <dbReference type="Rhea" id="RHEA:35323"/>
        <dbReference type="ChEBI" id="CHEBI:15377"/>
        <dbReference type="ChEBI" id="CHEBI:15378"/>
        <dbReference type="ChEBI" id="CHEBI:16845"/>
        <dbReference type="ChEBI" id="CHEBI:57540"/>
        <dbReference type="ChEBI" id="CHEBI:57945"/>
        <dbReference type="ChEBI" id="CHEBI:67139"/>
        <dbReference type="EC" id="1.17.1.8"/>
    </reaction>
</comment>
<keyword evidence="5" id="KW-0220">Diaminopimelate biosynthesis</keyword>
<evidence type="ECO:0000256" key="9">
    <source>
        <dbReference type="ARBA" id="ARBA00037922"/>
    </source>
</evidence>
<dbReference type="NCBIfam" id="TIGR00036">
    <property type="entry name" value="dapB"/>
    <property type="match status" value="1"/>
</dbReference>
<dbReference type="PANTHER" id="PTHR20836">
    <property type="entry name" value="DIHYDRODIPICOLINATE REDUCTASE"/>
    <property type="match status" value="1"/>
</dbReference>
<dbReference type="InterPro" id="IPR022664">
    <property type="entry name" value="DapB_N_CS"/>
</dbReference>
<dbReference type="InterPro" id="IPR036291">
    <property type="entry name" value="NAD(P)-bd_dom_sf"/>
</dbReference>
<dbReference type="InterPro" id="IPR023940">
    <property type="entry name" value="DHDPR_bac"/>
</dbReference>
<evidence type="ECO:0000256" key="1">
    <source>
        <dbReference type="ARBA" id="ARBA00006642"/>
    </source>
</evidence>
<keyword evidence="6" id="KW-0560">Oxidoreductase</keyword>
<dbReference type="SUPFAM" id="SSF51735">
    <property type="entry name" value="NAD(P)-binding Rossmann-fold domains"/>
    <property type="match status" value="1"/>
</dbReference>
<reference evidence="16 17" key="1">
    <citation type="submission" date="2016-10" db="EMBL/GenBank/DDBJ databases">
        <authorList>
            <person name="de Groot N.N."/>
        </authorList>
    </citation>
    <scope>NUCLEOTIDE SEQUENCE [LARGE SCALE GENOMIC DNA]</scope>
    <source>
        <strain evidence="16 17">DSM 21799</strain>
    </source>
</reference>
<dbReference type="PIRSF" id="PIRSF000161">
    <property type="entry name" value="DHPR"/>
    <property type="match status" value="1"/>
</dbReference>
<evidence type="ECO:0000256" key="13">
    <source>
        <dbReference type="NCBIfam" id="TIGR00036"/>
    </source>
</evidence>
<proteinExistence type="inferred from homology"/>
<dbReference type="PROSITE" id="PS01298">
    <property type="entry name" value="DAPB"/>
    <property type="match status" value="1"/>
</dbReference>
<protein>
    <recommendedName>
        <fullName evidence="10 13">4-hydroxy-tetrahydrodipicolinate reductase</fullName>
        <ecNumber evidence="10 13">1.17.1.8</ecNumber>
    </recommendedName>
</protein>
<evidence type="ECO:0000256" key="8">
    <source>
        <dbReference type="ARBA" id="ARBA00023154"/>
    </source>
</evidence>
<dbReference type="AlphaFoldDB" id="A0A1H4PRH1"/>
<evidence type="ECO:0000256" key="10">
    <source>
        <dbReference type="ARBA" id="ARBA00038983"/>
    </source>
</evidence>
<dbReference type="InterPro" id="IPR000846">
    <property type="entry name" value="DapB_N"/>
</dbReference>
<dbReference type="Gene3D" id="3.30.360.10">
    <property type="entry name" value="Dihydrodipicolinate Reductase, domain 2"/>
    <property type="match status" value="1"/>
</dbReference>
<keyword evidence="3" id="KW-0028">Amino-acid biosynthesis</keyword>
<dbReference type="STRING" id="640635.SAMN04489806_2590"/>
<evidence type="ECO:0000313" key="16">
    <source>
        <dbReference type="EMBL" id="SEC09901.1"/>
    </source>
</evidence>
<dbReference type="OrthoDB" id="9790352at2"/>
<evidence type="ECO:0000256" key="2">
    <source>
        <dbReference type="ARBA" id="ARBA00022490"/>
    </source>
</evidence>
<dbReference type="GO" id="GO:0009089">
    <property type="term" value="P:lysine biosynthetic process via diaminopimelate"/>
    <property type="evidence" value="ECO:0007669"/>
    <property type="project" value="UniProtKB-UniRule"/>
</dbReference>
<keyword evidence="2" id="KW-0963">Cytoplasm</keyword>
<dbReference type="PANTHER" id="PTHR20836:SF0">
    <property type="entry name" value="4-HYDROXY-TETRAHYDRODIPICOLINATE REDUCTASE 1, CHLOROPLASTIC-RELATED"/>
    <property type="match status" value="1"/>
</dbReference>
<feature type="domain" description="Dihydrodipicolinate reductase N-terminal" evidence="14">
    <location>
        <begin position="4"/>
        <end position="103"/>
    </location>
</feature>
<evidence type="ECO:0000313" key="17">
    <source>
        <dbReference type="Proteomes" id="UP000199183"/>
    </source>
</evidence>
<evidence type="ECO:0000256" key="3">
    <source>
        <dbReference type="ARBA" id="ARBA00022605"/>
    </source>
</evidence>
<keyword evidence="8" id="KW-0457">Lysine biosynthesis</keyword>
<dbReference type="RefSeq" id="WP_091185116.1">
    <property type="nucleotide sequence ID" value="NZ_FNRY01000001.1"/>
</dbReference>
<comment type="catalytic activity">
    <reaction evidence="11">
        <text>(S)-2,3,4,5-tetrahydrodipicolinate + NADP(+) + H2O = (2S,4S)-4-hydroxy-2,3,4,5-tetrahydrodipicolinate + NADPH + H(+)</text>
        <dbReference type="Rhea" id="RHEA:35331"/>
        <dbReference type="ChEBI" id="CHEBI:15377"/>
        <dbReference type="ChEBI" id="CHEBI:15378"/>
        <dbReference type="ChEBI" id="CHEBI:16845"/>
        <dbReference type="ChEBI" id="CHEBI:57783"/>
        <dbReference type="ChEBI" id="CHEBI:58349"/>
        <dbReference type="ChEBI" id="CHEBI:67139"/>
        <dbReference type="EC" id="1.17.1.8"/>
    </reaction>
</comment>
<dbReference type="EMBL" id="FNRY01000001">
    <property type="protein sequence ID" value="SEC09901.1"/>
    <property type="molecule type" value="Genomic_DNA"/>
</dbReference>
<dbReference type="InterPro" id="IPR022663">
    <property type="entry name" value="DapB_C"/>
</dbReference>
<dbReference type="FunFam" id="3.30.360.10:FF:000009">
    <property type="entry name" value="4-hydroxy-tetrahydrodipicolinate reductase"/>
    <property type="match status" value="1"/>
</dbReference>
<dbReference type="GO" id="GO:0005829">
    <property type="term" value="C:cytosol"/>
    <property type="evidence" value="ECO:0007669"/>
    <property type="project" value="TreeGrafter"/>
</dbReference>
<dbReference type="GO" id="GO:0008839">
    <property type="term" value="F:4-hydroxy-tetrahydrodipicolinate reductase"/>
    <property type="evidence" value="ECO:0007669"/>
    <property type="project" value="UniProtKB-UniRule"/>
</dbReference>
<organism evidence="16 17">
    <name type="scientific">Paramicrobacterium humi</name>
    <dbReference type="NCBI Taxonomy" id="640635"/>
    <lineage>
        <taxon>Bacteria</taxon>
        <taxon>Bacillati</taxon>
        <taxon>Actinomycetota</taxon>
        <taxon>Actinomycetes</taxon>
        <taxon>Micrococcales</taxon>
        <taxon>Microbacteriaceae</taxon>
        <taxon>Paramicrobacterium</taxon>
    </lineage>
</organism>
<accession>A0A1H4PRH1</accession>
<dbReference type="Proteomes" id="UP000199183">
    <property type="component" value="Unassembled WGS sequence"/>
</dbReference>
<dbReference type="Gene3D" id="3.40.50.720">
    <property type="entry name" value="NAD(P)-binding Rossmann-like Domain"/>
    <property type="match status" value="1"/>
</dbReference>
<keyword evidence="7" id="KW-0520">NAD</keyword>
<dbReference type="GO" id="GO:0019877">
    <property type="term" value="P:diaminopimelate biosynthetic process"/>
    <property type="evidence" value="ECO:0007669"/>
    <property type="project" value="UniProtKB-KW"/>
</dbReference>
<evidence type="ECO:0000256" key="4">
    <source>
        <dbReference type="ARBA" id="ARBA00022857"/>
    </source>
</evidence>
<evidence type="ECO:0000259" key="14">
    <source>
        <dbReference type="Pfam" id="PF01113"/>
    </source>
</evidence>
<dbReference type="SUPFAM" id="SSF55347">
    <property type="entry name" value="Glyceraldehyde-3-phosphate dehydrogenase-like, C-terminal domain"/>
    <property type="match status" value="1"/>
</dbReference>